<protein>
    <submittedName>
        <fullName evidence="1">Uncharacterized protein</fullName>
    </submittedName>
</protein>
<dbReference type="RefSeq" id="WP_263341788.1">
    <property type="nucleotide sequence ID" value="NZ_JAGSYH010000008.1"/>
</dbReference>
<organism evidence="1 2">
    <name type="scientific">Acidicapsa dinghuensis</name>
    <dbReference type="NCBI Taxonomy" id="2218256"/>
    <lineage>
        <taxon>Bacteria</taxon>
        <taxon>Pseudomonadati</taxon>
        <taxon>Acidobacteriota</taxon>
        <taxon>Terriglobia</taxon>
        <taxon>Terriglobales</taxon>
        <taxon>Acidobacteriaceae</taxon>
        <taxon>Acidicapsa</taxon>
    </lineage>
</organism>
<comment type="caution">
    <text evidence="1">The sequence shown here is derived from an EMBL/GenBank/DDBJ whole genome shotgun (WGS) entry which is preliminary data.</text>
</comment>
<keyword evidence="2" id="KW-1185">Reference proteome</keyword>
<gene>
    <name evidence="1" type="ORF">ACFPT7_24600</name>
</gene>
<evidence type="ECO:0000313" key="2">
    <source>
        <dbReference type="Proteomes" id="UP001596091"/>
    </source>
</evidence>
<name>A0ABW1ENB8_9BACT</name>
<evidence type="ECO:0000313" key="1">
    <source>
        <dbReference type="EMBL" id="MFC5865509.1"/>
    </source>
</evidence>
<accession>A0ABW1ENB8</accession>
<dbReference type="EMBL" id="JBHSPH010000020">
    <property type="protein sequence ID" value="MFC5865509.1"/>
    <property type="molecule type" value="Genomic_DNA"/>
</dbReference>
<sequence>MSPRLPGDAKLKWSGKPHRLRYNASGQQPRMSDLLPRLLALPIGTDEPCNVRKLQGAFVFQHI</sequence>
<proteinExistence type="predicted"/>
<reference evidence="2" key="1">
    <citation type="journal article" date="2019" name="Int. J. Syst. Evol. Microbiol.">
        <title>The Global Catalogue of Microorganisms (GCM) 10K type strain sequencing project: providing services to taxonomists for standard genome sequencing and annotation.</title>
        <authorList>
            <consortium name="The Broad Institute Genomics Platform"/>
            <consortium name="The Broad Institute Genome Sequencing Center for Infectious Disease"/>
            <person name="Wu L."/>
            <person name="Ma J."/>
        </authorList>
    </citation>
    <scope>NUCLEOTIDE SEQUENCE [LARGE SCALE GENOMIC DNA]</scope>
    <source>
        <strain evidence="2">JCM 4087</strain>
    </source>
</reference>
<dbReference type="Proteomes" id="UP001596091">
    <property type="component" value="Unassembled WGS sequence"/>
</dbReference>